<dbReference type="SUPFAM" id="SSF140869">
    <property type="entry name" value="GUN4-like"/>
    <property type="match status" value="1"/>
</dbReference>
<dbReference type="AlphaFoldDB" id="B8HYT4"/>
<proteinExistence type="predicted"/>
<dbReference type="InterPro" id="IPR037215">
    <property type="entry name" value="GUN4-like_sf"/>
</dbReference>
<reference evidence="2" key="1">
    <citation type="submission" date="2009-01" db="EMBL/GenBank/DDBJ databases">
        <title>Complete sequence of plasmid1 Cyanothece sp. PCC 7425.</title>
        <authorList>
            <consortium name="US DOE Joint Genome Institute"/>
            <person name="Lucas S."/>
            <person name="Copeland A."/>
            <person name="Lapidus A."/>
            <person name="Glavina del Rio T."/>
            <person name="Dalin E."/>
            <person name="Tice H."/>
            <person name="Bruce D."/>
            <person name="Goodwin L."/>
            <person name="Pitluck S."/>
            <person name="Sims D."/>
            <person name="Meineke L."/>
            <person name="Brettin T."/>
            <person name="Detter J.C."/>
            <person name="Han C."/>
            <person name="Larimer F."/>
            <person name="Land M."/>
            <person name="Hauser L."/>
            <person name="Kyrpides N."/>
            <person name="Ovchinnikova G."/>
            <person name="Liberton M."/>
            <person name="Stoeckel J."/>
            <person name="Banerjee A."/>
            <person name="Singh A."/>
            <person name="Page L."/>
            <person name="Sato H."/>
            <person name="Zhao L."/>
            <person name="Sherman L."/>
            <person name="Pakrasi H."/>
            <person name="Richardson P."/>
        </authorList>
    </citation>
    <scope>NUCLEOTIDE SEQUENCE</scope>
    <source>
        <strain evidence="2">PCC 7425</strain>
        <plasmid evidence="2">pP742501</plasmid>
    </source>
</reference>
<geneLocation type="plasmid" evidence="2">
    <name>pP742501</name>
</geneLocation>
<gene>
    <name evidence="2" type="ordered locus">Cyan7425_5320</name>
</gene>
<dbReference type="PANTHER" id="PTHR34800:SF1">
    <property type="entry name" value="TETRAPYRROLE-BINDING PROTEIN, CHLOROPLASTIC"/>
    <property type="match status" value="1"/>
</dbReference>
<dbReference type="KEGG" id="cyn:Cyan7425_5320"/>
<dbReference type="HOGENOM" id="CLU_067449_3_0_3"/>
<dbReference type="PANTHER" id="PTHR34800">
    <property type="entry name" value="TETRAPYRROLE-BINDING PROTEIN, CHLOROPLASTIC"/>
    <property type="match status" value="1"/>
</dbReference>
<keyword evidence="2" id="KW-0614">Plasmid</keyword>
<protein>
    <submittedName>
        <fullName evidence="2">GUN4 domain protein</fullName>
    </submittedName>
</protein>
<dbReference type="Gene3D" id="1.10.10.1770">
    <property type="entry name" value="Gun4-like"/>
    <property type="match status" value="1"/>
</dbReference>
<organism evidence="2">
    <name type="scientific">Cyanothece sp. (strain PCC 7425 / ATCC 29141)</name>
    <dbReference type="NCBI Taxonomy" id="395961"/>
    <lineage>
        <taxon>Bacteria</taxon>
        <taxon>Bacillati</taxon>
        <taxon>Cyanobacteriota</taxon>
        <taxon>Cyanophyceae</taxon>
        <taxon>Gomontiellales</taxon>
        <taxon>Cyanothecaceae</taxon>
        <taxon>Cyanothece</taxon>
    </lineage>
</organism>
<dbReference type="Gene3D" id="1.25.40.620">
    <property type="match status" value="1"/>
</dbReference>
<dbReference type="Pfam" id="PF05419">
    <property type="entry name" value="GUN4"/>
    <property type="match status" value="1"/>
</dbReference>
<dbReference type="InterPro" id="IPR008629">
    <property type="entry name" value="GUN4-like"/>
</dbReference>
<dbReference type="EMBL" id="CP001345">
    <property type="protein sequence ID" value="ACL47582.1"/>
    <property type="molecule type" value="Genomic_DNA"/>
</dbReference>
<evidence type="ECO:0000313" key="2">
    <source>
        <dbReference type="EMBL" id="ACL47582.1"/>
    </source>
</evidence>
<dbReference type="GO" id="GO:0046906">
    <property type="term" value="F:tetrapyrrole binding"/>
    <property type="evidence" value="ECO:0007669"/>
    <property type="project" value="TreeGrafter"/>
</dbReference>
<accession>B8HYT4</accession>
<name>B8HYT4_CYAP4</name>
<dbReference type="OrthoDB" id="7915178at2"/>
<feature type="domain" description="GUN4-like" evidence="1">
    <location>
        <begin position="5"/>
        <end position="123"/>
    </location>
</feature>
<evidence type="ECO:0000259" key="1">
    <source>
        <dbReference type="Pfam" id="PF05419"/>
    </source>
</evidence>
<sequence length="150" mass="17512">MIDPKLTRLKSLLAAKKWGSAEIETNNTIKRLVGYKKQSNIPPELIKKMPCKDLHNINQLWVSSTPKPHFGYSVQLDIWESPPINKSFQRFGNATGWQKNGKWLEVLQLSFSVNNPTGHLPWHGWQYNKNYEFKRIGFGLFMERLKQCKI</sequence>